<reference evidence="1" key="2">
    <citation type="submission" date="2014-02" db="EMBL/GenBank/DDBJ databases">
        <title>Plasmid-mediated 2-methylpyridine and pyridine degradation in Arthrobacter sp. 68b.</title>
        <authorList>
            <person name="Stanislauskiene R."/>
            <person name="Rutkiene R."/>
            <person name="Gasparaviciute R."/>
            <person name="Meskiene R."/>
            <person name="Bachamatova I."/>
            <person name="Marcinkeviciene L."/>
            <person name="Meskys R."/>
        </authorList>
    </citation>
    <scope>NUCLEOTIDE SEQUENCE</scope>
    <source>
        <strain evidence="1">68b</strain>
        <plasmid evidence="1">p2MP</plasmid>
    </source>
</reference>
<proteinExistence type="predicted"/>
<dbReference type="EMBL" id="KJ410765">
    <property type="protein sequence ID" value="AKG47407.1"/>
    <property type="molecule type" value="Genomic_DNA"/>
</dbReference>
<name>A0A0F7G1U2_9MICC</name>
<reference evidence="1" key="1">
    <citation type="journal article" date="2011" name="Biologija">
        <title>Analysis of phthalate degradation operon from Arthrobacter sp. 68b.</title>
        <authorList>
            <person name="Stanislauskiene R."/>
            <person name="Rudenkov M."/>
            <person name="Karvelis L."/>
            <person name="Gasparaviciute R."/>
            <person name="Meskiene R."/>
            <person name="Casaite V."/>
            <person name="Meskys R."/>
        </authorList>
    </citation>
    <scope>NUCLEOTIDE SEQUENCE</scope>
    <source>
        <strain evidence="1">68b</strain>
        <plasmid evidence="1">p2MP</plasmid>
    </source>
</reference>
<organism evidence="1">
    <name type="scientific">Arthrobacter sp. 68b</name>
    <dbReference type="NCBI Taxonomy" id="311808"/>
    <lineage>
        <taxon>Bacteria</taxon>
        <taxon>Bacillati</taxon>
        <taxon>Actinomycetota</taxon>
        <taxon>Actinomycetes</taxon>
        <taxon>Micrococcales</taxon>
        <taxon>Micrococcaceae</taxon>
        <taxon>Arthrobacter</taxon>
    </lineage>
</organism>
<dbReference type="AlphaFoldDB" id="A0A0F7G1U2"/>
<protein>
    <submittedName>
        <fullName evidence="1">Uncharacterized protein</fullName>
    </submittedName>
</protein>
<sequence>MSKETSVITISVEDRALIDRQLEQAISLLRKEATDCGILVTRVESTTFTVAISPGVAFGVTHEADLL</sequence>
<geneLocation type="plasmid" evidence="1">
    <name>p2MP</name>
</geneLocation>
<evidence type="ECO:0000313" key="1">
    <source>
        <dbReference type="EMBL" id="AKG47407.1"/>
    </source>
</evidence>
<accession>A0A0F7G1U2</accession>
<keyword evidence="1" id="KW-0614">Plasmid</keyword>
<dbReference type="RefSeq" id="WP_254106680.1">
    <property type="nucleotide sequence ID" value="NZ_KJ410765.1"/>
</dbReference>